<evidence type="ECO:0000313" key="1">
    <source>
        <dbReference type="Proteomes" id="UP000887565"/>
    </source>
</evidence>
<sequence length="82" mass="9453">MPDHKSINRKRTLGEHERLCPQKCKNVGPKTSTLSFHREREPLQPFYVIRLSSTMVNVISCARKSTKVQKTLEEAQEECISP</sequence>
<dbReference type="AlphaFoldDB" id="A0A915J3U7"/>
<dbReference type="Proteomes" id="UP000887565">
    <property type="component" value="Unplaced"/>
</dbReference>
<protein>
    <submittedName>
        <fullName evidence="2">Uncharacterized protein</fullName>
    </submittedName>
</protein>
<dbReference type="WBParaSite" id="nRc.2.0.1.t20804-RA">
    <property type="protein sequence ID" value="nRc.2.0.1.t20804-RA"/>
    <property type="gene ID" value="nRc.2.0.1.g20804"/>
</dbReference>
<accession>A0A915J3U7</accession>
<reference evidence="2" key="1">
    <citation type="submission" date="2022-11" db="UniProtKB">
        <authorList>
            <consortium name="WormBaseParasite"/>
        </authorList>
    </citation>
    <scope>IDENTIFICATION</scope>
</reference>
<evidence type="ECO:0000313" key="2">
    <source>
        <dbReference type="WBParaSite" id="nRc.2.0.1.t20804-RA"/>
    </source>
</evidence>
<organism evidence="1 2">
    <name type="scientific">Romanomermis culicivorax</name>
    <name type="common">Nematode worm</name>
    <dbReference type="NCBI Taxonomy" id="13658"/>
    <lineage>
        <taxon>Eukaryota</taxon>
        <taxon>Metazoa</taxon>
        <taxon>Ecdysozoa</taxon>
        <taxon>Nematoda</taxon>
        <taxon>Enoplea</taxon>
        <taxon>Dorylaimia</taxon>
        <taxon>Mermithida</taxon>
        <taxon>Mermithoidea</taxon>
        <taxon>Mermithidae</taxon>
        <taxon>Romanomermis</taxon>
    </lineage>
</organism>
<proteinExistence type="predicted"/>
<name>A0A915J3U7_ROMCU</name>
<keyword evidence="1" id="KW-1185">Reference proteome</keyword>